<proteinExistence type="predicted"/>
<sequence length="79" mass="9628">MTFEEYYKLNEECRKVTVKLYRLNPILNSYPEDLDLQEYVFKLKNLHFNLTQTMEAQNELKKPCLTEFLNGTYLPHQFF</sequence>
<name>A0AC35GXG9_9BILA</name>
<dbReference type="Proteomes" id="UP000887580">
    <property type="component" value="Unplaced"/>
</dbReference>
<protein>
    <submittedName>
        <fullName evidence="2">Uncharacterized protein</fullName>
    </submittedName>
</protein>
<evidence type="ECO:0000313" key="1">
    <source>
        <dbReference type="Proteomes" id="UP000887580"/>
    </source>
</evidence>
<dbReference type="WBParaSite" id="PS1159_v2.g9663.t1">
    <property type="protein sequence ID" value="PS1159_v2.g9663.t1"/>
    <property type="gene ID" value="PS1159_v2.g9663"/>
</dbReference>
<accession>A0AC35GXG9</accession>
<evidence type="ECO:0000313" key="2">
    <source>
        <dbReference type="WBParaSite" id="PS1159_v2.g9663.t1"/>
    </source>
</evidence>
<organism evidence="1 2">
    <name type="scientific">Panagrolaimus sp. PS1159</name>
    <dbReference type="NCBI Taxonomy" id="55785"/>
    <lineage>
        <taxon>Eukaryota</taxon>
        <taxon>Metazoa</taxon>
        <taxon>Ecdysozoa</taxon>
        <taxon>Nematoda</taxon>
        <taxon>Chromadorea</taxon>
        <taxon>Rhabditida</taxon>
        <taxon>Tylenchina</taxon>
        <taxon>Panagrolaimomorpha</taxon>
        <taxon>Panagrolaimoidea</taxon>
        <taxon>Panagrolaimidae</taxon>
        <taxon>Panagrolaimus</taxon>
    </lineage>
</organism>
<reference evidence="2" key="1">
    <citation type="submission" date="2022-11" db="UniProtKB">
        <authorList>
            <consortium name="WormBaseParasite"/>
        </authorList>
    </citation>
    <scope>IDENTIFICATION</scope>
</reference>